<accession>A0A2M9G7I9</accession>
<sequence>MAKIGGGGNTAALEAATKREEEEAQRLEAKNDARVRNLRARRGGRRALLAFTDTAPTAGLQTTLG</sequence>
<feature type="region of interest" description="Disordered" evidence="1">
    <location>
        <begin position="1"/>
        <end position="28"/>
    </location>
</feature>
<dbReference type="Proteomes" id="UP000229498">
    <property type="component" value="Unassembled WGS sequence"/>
</dbReference>
<keyword evidence="3" id="KW-1185">Reference proteome</keyword>
<feature type="compositionally biased region" description="Basic and acidic residues" evidence="1">
    <location>
        <begin position="16"/>
        <end position="28"/>
    </location>
</feature>
<dbReference type="AlphaFoldDB" id="A0A2M9G7I9"/>
<protein>
    <submittedName>
        <fullName evidence="2">Uncharacterized protein</fullName>
    </submittedName>
</protein>
<proteinExistence type="predicted"/>
<dbReference type="EMBL" id="PHIG01000004">
    <property type="protein sequence ID" value="PJK31663.1"/>
    <property type="molecule type" value="Genomic_DNA"/>
</dbReference>
<organism evidence="2 3">
    <name type="scientific">Minwuia thermotolerans</name>
    <dbReference type="NCBI Taxonomy" id="2056226"/>
    <lineage>
        <taxon>Bacteria</taxon>
        <taxon>Pseudomonadati</taxon>
        <taxon>Pseudomonadota</taxon>
        <taxon>Alphaproteobacteria</taxon>
        <taxon>Minwuiales</taxon>
        <taxon>Minwuiaceae</taxon>
        <taxon>Minwuia</taxon>
    </lineage>
</organism>
<dbReference type="RefSeq" id="WP_109794488.1">
    <property type="nucleotide sequence ID" value="NZ_PHIG01000004.1"/>
</dbReference>
<comment type="caution">
    <text evidence="2">The sequence shown here is derived from an EMBL/GenBank/DDBJ whole genome shotgun (WGS) entry which is preliminary data.</text>
</comment>
<evidence type="ECO:0000313" key="2">
    <source>
        <dbReference type="EMBL" id="PJK31663.1"/>
    </source>
</evidence>
<gene>
    <name evidence="2" type="ORF">CVT23_01025</name>
</gene>
<evidence type="ECO:0000313" key="3">
    <source>
        <dbReference type="Proteomes" id="UP000229498"/>
    </source>
</evidence>
<evidence type="ECO:0000256" key="1">
    <source>
        <dbReference type="SAM" id="MobiDB-lite"/>
    </source>
</evidence>
<name>A0A2M9G7I9_9PROT</name>
<reference evidence="2 3" key="1">
    <citation type="submission" date="2017-11" db="EMBL/GenBank/DDBJ databases">
        <title>Draft genome sequence of Rhizobiales bacterium SY3-13.</title>
        <authorList>
            <person name="Sun C."/>
        </authorList>
    </citation>
    <scope>NUCLEOTIDE SEQUENCE [LARGE SCALE GENOMIC DNA]</scope>
    <source>
        <strain evidence="2 3">SY3-13</strain>
    </source>
</reference>